<accession>A0A9D3VGN0</accession>
<name>A0A9D3VGN0_9ROSI</name>
<gene>
    <name evidence="1" type="ORF">J1N35_021933</name>
</gene>
<dbReference type="Proteomes" id="UP000828251">
    <property type="component" value="Unassembled WGS sequence"/>
</dbReference>
<organism evidence="1 2">
    <name type="scientific">Gossypium stocksii</name>
    <dbReference type="NCBI Taxonomy" id="47602"/>
    <lineage>
        <taxon>Eukaryota</taxon>
        <taxon>Viridiplantae</taxon>
        <taxon>Streptophyta</taxon>
        <taxon>Embryophyta</taxon>
        <taxon>Tracheophyta</taxon>
        <taxon>Spermatophyta</taxon>
        <taxon>Magnoliopsida</taxon>
        <taxon>eudicotyledons</taxon>
        <taxon>Gunneridae</taxon>
        <taxon>Pentapetalae</taxon>
        <taxon>rosids</taxon>
        <taxon>malvids</taxon>
        <taxon>Malvales</taxon>
        <taxon>Malvaceae</taxon>
        <taxon>Malvoideae</taxon>
        <taxon>Gossypium</taxon>
    </lineage>
</organism>
<dbReference type="AlphaFoldDB" id="A0A9D3VGN0"/>
<evidence type="ECO:0000313" key="1">
    <source>
        <dbReference type="EMBL" id="KAH1082172.1"/>
    </source>
</evidence>
<sequence length="68" mass="7436">MAHLNENFPINLFAGQPGASGAKRRDLRAHIMQYNDYMNVLGASDAGKCKALLKTLKSSASPSTRFRP</sequence>
<evidence type="ECO:0000313" key="2">
    <source>
        <dbReference type="Proteomes" id="UP000828251"/>
    </source>
</evidence>
<keyword evidence="2" id="KW-1185">Reference proteome</keyword>
<comment type="caution">
    <text evidence="1">The sequence shown here is derived from an EMBL/GenBank/DDBJ whole genome shotgun (WGS) entry which is preliminary data.</text>
</comment>
<proteinExistence type="predicted"/>
<protein>
    <submittedName>
        <fullName evidence="1">Uncharacterized protein</fullName>
    </submittedName>
</protein>
<dbReference type="OrthoDB" id="1752139at2759"/>
<dbReference type="EMBL" id="JAIQCV010000007">
    <property type="protein sequence ID" value="KAH1082172.1"/>
    <property type="molecule type" value="Genomic_DNA"/>
</dbReference>
<reference evidence="1 2" key="1">
    <citation type="journal article" date="2021" name="Plant Biotechnol. J.">
        <title>Multi-omics assisted identification of the key and species-specific regulatory components of drought-tolerant mechanisms in Gossypium stocksii.</title>
        <authorList>
            <person name="Yu D."/>
            <person name="Ke L."/>
            <person name="Zhang D."/>
            <person name="Wu Y."/>
            <person name="Sun Y."/>
            <person name="Mei J."/>
            <person name="Sun J."/>
            <person name="Sun Y."/>
        </authorList>
    </citation>
    <scope>NUCLEOTIDE SEQUENCE [LARGE SCALE GENOMIC DNA]</scope>
    <source>
        <strain evidence="2">cv. E1</strain>
        <tissue evidence="1">Leaf</tissue>
    </source>
</reference>